<dbReference type="Proteomes" id="UP000030321">
    <property type="component" value="Unassembled WGS sequence"/>
</dbReference>
<evidence type="ECO:0000313" key="1">
    <source>
        <dbReference type="EMBL" id="GAL91436.1"/>
    </source>
</evidence>
<comment type="caution">
    <text evidence="1">The sequence shown here is derived from an EMBL/GenBank/DDBJ whole genome shotgun (WGS) entry which is preliminary data.</text>
</comment>
<dbReference type="EMBL" id="BBPA01000003">
    <property type="protein sequence ID" value="GAL91436.1"/>
    <property type="molecule type" value="Genomic_DNA"/>
</dbReference>
<dbReference type="AlphaFoldDB" id="A0A0A1VQB0"/>
<proteinExistence type="predicted"/>
<gene>
    <name evidence="1" type="ORF">N44_01444</name>
</gene>
<evidence type="ECO:0000313" key="2">
    <source>
        <dbReference type="Proteomes" id="UP000030321"/>
    </source>
</evidence>
<name>A0A0A1VQB0_MICAE</name>
<protein>
    <submittedName>
        <fullName evidence="1">Uncharacterized protein</fullName>
    </submittedName>
</protein>
<sequence length="38" mass="4238">MDENGHDRDKIQDGLTHLATIPTATKARAGKVTRKEFD</sequence>
<accession>A0A0A1VQB0</accession>
<reference evidence="2" key="1">
    <citation type="journal article" date="2015" name="Genome">
        <title>Whole Genome Sequence of the Non-Microcystin-Producing Microcystis aeruginosa Strain NIES-44.</title>
        <authorList>
            <person name="Okano K."/>
            <person name="Miyata N."/>
            <person name="Ozaki Y."/>
        </authorList>
    </citation>
    <scope>NUCLEOTIDE SEQUENCE [LARGE SCALE GENOMIC DNA]</scope>
    <source>
        <strain evidence="2">NIES-44</strain>
    </source>
</reference>
<organism evidence="1 2">
    <name type="scientific">Microcystis aeruginosa NIES-44</name>
    <dbReference type="NCBI Taxonomy" id="449439"/>
    <lineage>
        <taxon>Bacteria</taxon>
        <taxon>Bacillati</taxon>
        <taxon>Cyanobacteriota</taxon>
        <taxon>Cyanophyceae</taxon>
        <taxon>Oscillatoriophycideae</taxon>
        <taxon>Chroococcales</taxon>
        <taxon>Microcystaceae</taxon>
        <taxon>Microcystis</taxon>
    </lineage>
</organism>